<dbReference type="Pfam" id="PF17874">
    <property type="entry name" value="TPR_MalT"/>
    <property type="match status" value="1"/>
</dbReference>
<reference evidence="5 6" key="1">
    <citation type="submission" date="2018-10" db="EMBL/GenBank/DDBJ databases">
        <title>Draft genome sequence of Zhongshania sp. DSW25-10.</title>
        <authorList>
            <person name="Oh J."/>
        </authorList>
    </citation>
    <scope>NUCLEOTIDE SEQUENCE [LARGE SCALE GENOMIC DNA]</scope>
    <source>
        <strain evidence="5 6">DSW25-10</strain>
    </source>
</reference>
<sequence>MEAFASVSRNKIVKVSAPAGFGKTVVMAQMAEYCRSQNMVVAWLALDESDNDIYRFLCSFSDALRFAGNVSVADDGELNAGIADSIMSFFDSLSRPIAMFFDSLECINNKAVLDLLYRGLQSVPDSSVVVIGARVEPAINFTVFRDNGEITEIGMKELKFSFEDTEQLYQNNLKLGLKPEDVAALYAHSEGWITALWLAALALRGCSNASDIIKGFTGTHASLAVYLAEEVLGSVDESIQNFLLNTSLIEVLDEGICNLILGVDNSYLMLQECENKNLLYREVMGENIEYRCNSMFRAYLYSQFSVRFSESERHKVHALACDYYNHLDRPVPAIRHAAAANLPDLAVALLRENVLSLLGRGRVRLLSGLIELVYPENKISDPLLEVIYAWCIAFSRGPIVAFALIENVNEANLHDQAKDCYLALRSMLLAMMDRVDEAHAVGVDSMHAITGKYPYASAMLHQALSQTSIILGEHELAWAAVDKVRDHMRDVTSEFGLVLAESAGAILDLMSGNLRQATVRIRLAISDYNVSRRSEGPGIAMANIHLAEMLYDSGQIENAKSLLVRNLSLVRDIGPPDALIAGHVILSRIASQQGSDDLALELLARLESDGYRLQIPRIIASAKLERANFYIFNKDFSSAAEQINESRGVYHWEDITNHWYLSNDILYPELVNYRLQIHSGKSASVVLDIRSELKHAELKRRDRRALKLKILLAEALFQDGQKNLALRVMTRAVQYADREGFIATFEEESELAAVLRQEVLNLGESKMTPSVDAGGSSGNDVVNSPVLEQWLTGKEQQVILLLAQGMSNSVIAERMFVSVSTVRTHLRNINLKLNASNRTEALVIARQLGILR</sequence>
<dbReference type="Proteomes" id="UP000274695">
    <property type="component" value="Unassembled WGS sequence"/>
</dbReference>
<protein>
    <recommendedName>
        <fullName evidence="4">HTH luxR-type domain-containing protein</fullName>
    </recommendedName>
</protein>
<keyword evidence="3" id="KW-0804">Transcription</keyword>
<keyword evidence="2" id="KW-0238">DNA-binding</keyword>
<name>A0ABX9W5P6_9GAMM</name>
<gene>
    <name evidence="5" type="ORF">D0911_04300</name>
</gene>
<evidence type="ECO:0000256" key="2">
    <source>
        <dbReference type="ARBA" id="ARBA00023125"/>
    </source>
</evidence>
<dbReference type="Gene3D" id="1.25.40.10">
    <property type="entry name" value="Tetratricopeptide repeat domain"/>
    <property type="match status" value="1"/>
</dbReference>
<dbReference type="PANTHER" id="PTHR44688">
    <property type="entry name" value="DNA-BINDING TRANSCRIPTIONAL ACTIVATOR DEVR_DOSR"/>
    <property type="match status" value="1"/>
</dbReference>
<dbReference type="InterPro" id="IPR000792">
    <property type="entry name" value="Tscrpt_reg_LuxR_C"/>
</dbReference>
<dbReference type="InterPro" id="IPR027417">
    <property type="entry name" value="P-loop_NTPase"/>
</dbReference>
<dbReference type="Pfam" id="PF25873">
    <property type="entry name" value="WHD_MalT"/>
    <property type="match status" value="1"/>
</dbReference>
<keyword evidence="6" id="KW-1185">Reference proteome</keyword>
<evidence type="ECO:0000313" key="6">
    <source>
        <dbReference type="Proteomes" id="UP000274695"/>
    </source>
</evidence>
<dbReference type="InterPro" id="IPR016032">
    <property type="entry name" value="Sig_transdc_resp-reg_C-effctor"/>
</dbReference>
<evidence type="ECO:0000313" key="5">
    <source>
        <dbReference type="EMBL" id="RNL66763.1"/>
    </source>
</evidence>
<dbReference type="PROSITE" id="PS00622">
    <property type="entry name" value="HTH_LUXR_1"/>
    <property type="match status" value="1"/>
</dbReference>
<dbReference type="PANTHER" id="PTHR44688:SF16">
    <property type="entry name" value="DNA-BINDING TRANSCRIPTIONAL ACTIVATOR DEVR_DOSR"/>
    <property type="match status" value="1"/>
</dbReference>
<dbReference type="SUPFAM" id="SSF52540">
    <property type="entry name" value="P-loop containing nucleoside triphosphate hydrolases"/>
    <property type="match status" value="1"/>
</dbReference>
<evidence type="ECO:0000256" key="3">
    <source>
        <dbReference type="ARBA" id="ARBA00023163"/>
    </source>
</evidence>
<keyword evidence="1" id="KW-0805">Transcription regulation</keyword>
<proteinExistence type="predicted"/>
<dbReference type="InterPro" id="IPR036388">
    <property type="entry name" value="WH-like_DNA-bd_sf"/>
</dbReference>
<organism evidence="5 6">
    <name type="scientific">Zhongshania marina</name>
    <dbReference type="NCBI Taxonomy" id="2304603"/>
    <lineage>
        <taxon>Bacteria</taxon>
        <taxon>Pseudomonadati</taxon>
        <taxon>Pseudomonadota</taxon>
        <taxon>Gammaproteobacteria</taxon>
        <taxon>Cellvibrionales</taxon>
        <taxon>Spongiibacteraceae</taxon>
        <taxon>Zhongshania</taxon>
    </lineage>
</organism>
<dbReference type="SMART" id="SM00421">
    <property type="entry name" value="HTH_LUXR"/>
    <property type="match status" value="1"/>
</dbReference>
<evidence type="ECO:0000259" key="4">
    <source>
        <dbReference type="PROSITE" id="PS50043"/>
    </source>
</evidence>
<dbReference type="Gene3D" id="1.10.10.10">
    <property type="entry name" value="Winged helix-like DNA-binding domain superfamily/Winged helix DNA-binding domain"/>
    <property type="match status" value="1"/>
</dbReference>
<dbReference type="SUPFAM" id="SSF46894">
    <property type="entry name" value="C-terminal effector domain of the bipartite response regulators"/>
    <property type="match status" value="1"/>
</dbReference>
<comment type="caution">
    <text evidence="5">The sequence shown here is derived from an EMBL/GenBank/DDBJ whole genome shotgun (WGS) entry which is preliminary data.</text>
</comment>
<dbReference type="PRINTS" id="PR00038">
    <property type="entry name" value="HTHLUXR"/>
</dbReference>
<evidence type="ECO:0000256" key="1">
    <source>
        <dbReference type="ARBA" id="ARBA00023015"/>
    </source>
</evidence>
<dbReference type="InterPro" id="IPR059106">
    <property type="entry name" value="WHD_MalT"/>
</dbReference>
<feature type="domain" description="HTH luxR-type" evidence="4">
    <location>
        <begin position="784"/>
        <end position="849"/>
    </location>
</feature>
<dbReference type="Pfam" id="PF00196">
    <property type="entry name" value="GerE"/>
    <property type="match status" value="1"/>
</dbReference>
<accession>A0ABX9W5P6</accession>
<dbReference type="Gene3D" id="3.40.50.300">
    <property type="entry name" value="P-loop containing nucleotide triphosphate hydrolases"/>
    <property type="match status" value="1"/>
</dbReference>
<dbReference type="InterPro" id="IPR041617">
    <property type="entry name" value="TPR_MalT"/>
</dbReference>
<dbReference type="EMBL" id="RHGB01000003">
    <property type="protein sequence ID" value="RNL66763.1"/>
    <property type="molecule type" value="Genomic_DNA"/>
</dbReference>
<dbReference type="InterPro" id="IPR011990">
    <property type="entry name" value="TPR-like_helical_dom_sf"/>
</dbReference>
<dbReference type="PROSITE" id="PS50043">
    <property type="entry name" value="HTH_LUXR_2"/>
    <property type="match status" value="1"/>
</dbReference>
<dbReference type="CDD" id="cd06170">
    <property type="entry name" value="LuxR_C_like"/>
    <property type="match status" value="1"/>
</dbReference>